<organism evidence="1 2">
    <name type="scientific">Vibrio parahaemolyticus</name>
    <dbReference type="NCBI Taxonomy" id="670"/>
    <lineage>
        <taxon>Bacteria</taxon>
        <taxon>Pseudomonadati</taxon>
        <taxon>Pseudomonadota</taxon>
        <taxon>Gammaproteobacteria</taxon>
        <taxon>Vibrionales</taxon>
        <taxon>Vibrionaceae</taxon>
        <taxon>Vibrio</taxon>
    </lineage>
</organism>
<evidence type="ECO:0000313" key="1">
    <source>
        <dbReference type="EMBL" id="OXE34833.1"/>
    </source>
</evidence>
<dbReference type="RefSeq" id="WP_031841207.1">
    <property type="nucleotide sequence ID" value="NZ_CANUIC010000006.1"/>
</dbReference>
<evidence type="ECO:0000313" key="2">
    <source>
        <dbReference type="Proteomes" id="UP000214596"/>
    </source>
</evidence>
<protein>
    <submittedName>
        <fullName evidence="1">Uncharacterized protein</fullName>
    </submittedName>
</protein>
<dbReference type="Proteomes" id="UP000214596">
    <property type="component" value="Unassembled WGS sequence"/>
</dbReference>
<dbReference type="AlphaFoldDB" id="A0A227JIE4"/>
<proteinExistence type="predicted"/>
<reference evidence="1 2" key="1">
    <citation type="journal article" date="2017" name="Appl. Environ. Microbiol.">
        <title>Parallel evolution of two clades of a major Atlantic endemic Vibrio parahaemolyticus pathogen lineage by independent acquisition of related pathogenicity islands.</title>
        <authorList>
            <person name="Xu F."/>
            <person name="Gonzalez-Escalona N."/>
            <person name="Drees K.P."/>
            <person name="Sebra R.P."/>
            <person name="Cooper V.S."/>
            <person name="Jones S.H."/>
            <person name="Whistler C.A."/>
        </authorList>
    </citation>
    <scope>NUCLEOTIDE SEQUENCE [LARGE SCALE GENOMIC DNA]</scope>
    <source>
        <strain evidence="1 2">MAVP-3</strain>
    </source>
</reference>
<comment type="caution">
    <text evidence="1">The sequence shown here is derived from an EMBL/GenBank/DDBJ whole genome shotgun (WGS) entry which is preliminary data.</text>
</comment>
<gene>
    <name evidence="1" type="ORF">CA163_00265</name>
</gene>
<sequence length="367" mass="42787">MKEIQNFINQNHHLDFLNERIESLNETTFRFNYSDNGLVYAKQSQKADLMLTAKELFNDLKTLDKTMCAFVFAKSYNPESDREKYLDKVGNLAAELLNQDSLKTVQVHDIDDLKQVYQNLPDFALKGMFNTDVCCFTVAENEVYYCSQVEQNVYSMSKTMFRDDYDTIREVIVERGEEIEFMSPYLSNSEIKALTPVISELYDDRDLIHGTVLCQTVGFYRNGHKMPLCEVDFSAYGLRKQANFSKHMLAQNVFDLSDTDLLNELNKHHENVIDNAFDKFLINIPEKIISIGERQDRERVNKLEQWQALTDFNDAMDFNIDTRQQHTIEAGIDQHIDQDLIDSLNFDFTDFDASVGKNENKRNKRKL</sequence>
<dbReference type="EMBL" id="NIXT01000004">
    <property type="protein sequence ID" value="OXE34833.1"/>
    <property type="molecule type" value="Genomic_DNA"/>
</dbReference>
<name>A0A227JIE4_VIBPH</name>
<accession>A0A227JIE4</accession>